<accession>A0AAN5CBZ8</accession>
<dbReference type="EMBL" id="BTRK01000002">
    <property type="protein sequence ID" value="GMR38900.1"/>
    <property type="molecule type" value="Genomic_DNA"/>
</dbReference>
<evidence type="ECO:0000313" key="2">
    <source>
        <dbReference type="EMBL" id="GMR38923.1"/>
    </source>
</evidence>
<comment type="caution">
    <text evidence="1">The sequence shown here is derived from an EMBL/GenBank/DDBJ whole genome shotgun (WGS) entry which is preliminary data.</text>
</comment>
<reference evidence="1" key="2">
    <citation type="submission" date="2023-06" db="EMBL/GenBank/DDBJ databases">
        <title>Genome assembly of Pristionchus species.</title>
        <authorList>
            <person name="Yoshida K."/>
            <person name="Sommer R.J."/>
        </authorList>
    </citation>
    <scope>NUCLEOTIDE SEQUENCE</scope>
    <source>
        <strain evidence="1">RS5460</strain>
    </source>
</reference>
<proteinExistence type="predicted"/>
<evidence type="ECO:0000313" key="3">
    <source>
        <dbReference type="Proteomes" id="UP001328107"/>
    </source>
</evidence>
<gene>
    <name evidence="1" type="ORF">PMAYCL1PPCAC_09095</name>
    <name evidence="2" type="ORF">PMAYCL1PPCAC_09118</name>
</gene>
<protein>
    <submittedName>
        <fullName evidence="1">Uncharacterized protein</fullName>
    </submittedName>
</protein>
<evidence type="ECO:0000313" key="1">
    <source>
        <dbReference type="EMBL" id="GMR38900.1"/>
    </source>
</evidence>
<organism evidence="1 3">
    <name type="scientific">Pristionchus mayeri</name>
    <dbReference type="NCBI Taxonomy" id="1317129"/>
    <lineage>
        <taxon>Eukaryota</taxon>
        <taxon>Metazoa</taxon>
        <taxon>Ecdysozoa</taxon>
        <taxon>Nematoda</taxon>
        <taxon>Chromadorea</taxon>
        <taxon>Rhabditida</taxon>
        <taxon>Rhabditina</taxon>
        <taxon>Diplogasteromorpha</taxon>
        <taxon>Diplogasteroidea</taxon>
        <taxon>Neodiplogasteridae</taxon>
        <taxon>Pristionchus</taxon>
    </lineage>
</organism>
<name>A0AAN5CBZ8_9BILA</name>
<reference evidence="3" key="1">
    <citation type="submission" date="2022-10" db="EMBL/GenBank/DDBJ databases">
        <title>Genome assembly of Pristionchus species.</title>
        <authorList>
            <person name="Yoshida K."/>
            <person name="Sommer R.J."/>
        </authorList>
    </citation>
    <scope>NUCLEOTIDE SEQUENCE [LARGE SCALE GENOMIC DNA]</scope>
    <source>
        <strain evidence="3">RS5460</strain>
    </source>
</reference>
<dbReference type="Proteomes" id="UP001328107">
    <property type="component" value="Unassembled WGS sequence"/>
</dbReference>
<dbReference type="EMBL" id="BTRK01000002">
    <property type="protein sequence ID" value="GMR38923.1"/>
    <property type="molecule type" value="Genomic_DNA"/>
</dbReference>
<dbReference type="AlphaFoldDB" id="A0AAN5CBZ8"/>
<keyword evidence="3" id="KW-1185">Reference proteome</keyword>
<sequence length="85" mass="10294">MFHPRGNGTRQYRAHHLPTYSYYASAVMTHAGKNRHARSPLKMCFPLCPAWLRRFNLKRNHLSENWMRKHQHHHLRRHPDVSTTR</sequence>